<dbReference type="FunFam" id="1.20.5.170:FF:000020">
    <property type="entry name" value="BZIP transcription factor"/>
    <property type="match status" value="1"/>
</dbReference>
<feature type="region of interest" description="Disordered" evidence="6">
    <location>
        <begin position="1"/>
        <end position="38"/>
    </location>
</feature>
<feature type="compositionally biased region" description="Low complexity" evidence="6">
    <location>
        <begin position="63"/>
        <end position="74"/>
    </location>
</feature>
<evidence type="ECO:0000313" key="8">
    <source>
        <dbReference type="EMBL" id="KAJ4744484.1"/>
    </source>
</evidence>
<dbReference type="Pfam" id="PF12498">
    <property type="entry name" value="bZIP_C"/>
    <property type="match status" value="1"/>
</dbReference>
<feature type="domain" description="BZIP" evidence="7">
    <location>
        <begin position="230"/>
        <end position="282"/>
    </location>
</feature>
<comment type="subcellular location">
    <subcellularLocation>
        <location evidence="1">Nucleus</location>
    </subcellularLocation>
</comment>
<feature type="compositionally biased region" description="Gly residues" evidence="6">
    <location>
        <begin position="85"/>
        <end position="96"/>
    </location>
</feature>
<dbReference type="PROSITE" id="PS00036">
    <property type="entry name" value="BZIP_BASIC"/>
    <property type="match status" value="1"/>
</dbReference>
<dbReference type="GO" id="GO:0003677">
    <property type="term" value="F:DNA binding"/>
    <property type="evidence" value="ECO:0007669"/>
    <property type="project" value="UniProtKB-KW"/>
</dbReference>
<keyword evidence="4" id="KW-0804">Transcription</keyword>
<dbReference type="InterPro" id="IPR020983">
    <property type="entry name" value="Basic_leucine-zipper_C"/>
</dbReference>
<dbReference type="GO" id="GO:0003700">
    <property type="term" value="F:DNA-binding transcription factor activity"/>
    <property type="evidence" value="ECO:0007669"/>
    <property type="project" value="InterPro"/>
</dbReference>
<name>A0AAV8BNE5_9POAL</name>
<reference evidence="8" key="1">
    <citation type="submission" date="2022-08" db="EMBL/GenBank/DDBJ databases">
        <authorList>
            <person name="Marques A."/>
        </authorList>
    </citation>
    <scope>NUCLEOTIDE SEQUENCE</scope>
    <source>
        <strain evidence="8">RhyPub2mFocal</strain>
        <tissue evidence="8">Leaves</tissue>
    </source>
</reference>
<dbReference type="PANTHER" id="PTHR46408:SF10">
    <property type="entry name" value="BASIC LEUCINE ZIPPER 63"/>
    <property type="match status" value="1"/>
</dbReference>
<dbReference type="EMBL" id="JAMFTS010000005">
    <property type="protein sequence ID" value="KAJ4746163.1"/>
    <property type="molecule type" value="Genomic_DNA"/>
</dbReference>
<evidence type="ECO:0000256" key="4">
    <source>
        <dbReference type="ARBA" id="ARBA00023163"/>
    </source>
</evidence>
<dbReference type="Proteomes" id="UP001140206">
    <property type="component" value="Chromosome 5"/>
</dbReference>
<dbReference type="PANTHER" id="PTHR46408">
    <property type="entry name" value="BASIC LEUCINE ZIPPER 63"/>
    <property type="match status" value="1"/>
</dbReference>
<keyword evidence="5" id="KW-0539">Nucleus</keyword>
<dbReference type="InterPro" id="IPR004827">
    <property type="entry name" value="bZIP"/>
</dbReference>
<accession>A0AAV8BNE5</accession>
<dbReference type="InterPro" id="IPR045314">
    <property type="entry name" value="bZIP_plant_GBF1"/>
</dbReference>
<feature type="compositionally biased region" description="Low complexity" evidence="6">
    <location>
        <begin position="156"/>
        <end position="177"/>
    </location>
</feature>
<dbReference type="Pfam" id="PF00170">
    <property type="entry name" value="bZIP_1"/>
    <property type="match status" value="1"/>
</dbReference>
<keyword evidence="2" id="KW-0805">Transcription regulation</keyword>
<comment type="caution">
    <text evidence="8">The sequence shown here is derived from an EMBL/GenBank/DDBJ whole genome shotgun (WGS) entry which is preliminary data.</text>
</comment>
<feature type="region of interest" description="Disordered" evidence="6">
    <location>
        <begin position="57"/>
        <end position="102"/>
    </location>
</feature>
<feature type="region of interest" description="Disordered" evidence="6">
    <location>
        <begin position="138"/>
        <end position="253"/>
    </location>
</feature>
<dbReference type="SUPFAM" id="SSF57959">
    <property type="entry name" value="Leucine zipper domain"/>
    <property type="match status" value="1"/>
</dbReference>
<sequence>MDRAFSVDDMESFWPSSAPPPPESSASSASGAATGSAMNRSNSEWFFQKFLEENGMLSPKTVPNPAVPSSSNPNLIPSTSSTVNGGVGKSLVGSGGDDVVEIKPPVFEQPTAPIDPQKYAEHLKQQLELYCKAVAMSRGSNGLPQPQEIPLADAKSQSSDSSPLGSQSSARGNSSSSVQNKAVSGPNASPAQQLKNTEISVKPATSGSEQSDDDELELSAETLENMDPSEAKRMRRMLSNRESARRSRRRKQAHLTELEAQVSQLRVENSSLLKRLSDINQKYSDAAVDNRVLKADVETLRAKVKMAEDSVKRVTGASSLYPSMVPDLSASINLPYSNSPSDAASDFRIPVQDDPDQYFAPNPPALPATGPASQQQTTINPTLVSTAPPIVEDAVHGKTGRSTSMQRIASLEHLQKRICGGPSGTWEPEQMGSMGQGGKK</sequence>
<dbReference type="EMBL" id="JAMFTS010000064">
    <property type="protein sequence ID" value="KAJ4744484.1"/>
    <property type="molecule type" value="Genomic_DNA"/>
</dbReference>
<keyword evidence="10" id="KW-1185">Reference proteome</keyword>
<evidence type="ECO:0000313" key="10">
    <source>
        <dbReference type="Proteomes" id="UP001140206"/>
    </source>
</evidence>
<evidence type="ECO:0000259" key="7">
    <source>
        <dbReference type="PROSITE" id="PS50217"/>
    </source>
</evidence>
<evidence type="ECO:0000313" key="9">
    <source>
        <dbReference type="EMBL" id="KAJ4746163.1"/>
    </source>
</evidence>
<evidence type="ECO:0000256" key="3">
    <source>
        <dbReference type="ARBA" id="ARBA00023125"/>
    </source>
</evidence>
<dbReference type="GO" id="GO:0005634">
    <property type="term" value="C:nucleus"/>
    <property type="evidence" value="ECO:0007669"/>
    <property type="project" value="UniProtKB-SubCell"/>
</dbReference>
<keyword evidence="3" id="KW-0238">DNA-binding</keyword>
<dbReference type="Gene3D" id="1.20.5.170">
    <property type="match status" value="1"/>
</dbReference>
<feature type="compositionally biased region" description="Low complexity" evidence="6">
    <location>
        <begin position="24"/>
        <end position="37"/>
    </location>
</feature>
<feature type="compositionally biased region" description="Polar residues" evidence="6">
    <location>
        <begin position="178"/>
        <end position="209"/>
    </location>
</feature>
<dbReference type="InterPro" id="IPR046347">
    <property type="entry name" value="bZIP_sf"/>
</dbReference>
<evidence type="ECO:0000256" key="2">
    <source>
        <dbReference type="ARBA" id="ARBA00023015"/>
    </source>
</evidence>
<protein>
    <submittedName>
        <fullName evidence="8">Basic-leucine zipper (BZIP) transcription factor family protein</fullName>
    </submittedName>
</protein>
<dbReference type="PROSITE" id="PS50217">
    <property type="entry name" value="BZIP"/>
    <property type="match status" value="1"/>
</dbReference>
<dbReference type="SMART" id="SM00338">
    <property type="entry name" value="BRLZ"/>
    <property type="match status" value="1"/>
</dbReference>
<evidence type="ECO:0000256" key="5">
    <source>
        <dbReference type="ARBA" id="ARBA00023242"/>
    </source>
</evidence>
<organism evidence="8 10">
    <name type="scientific">Rhynchospora pubera</name>
    <dbReference type="NCBI Taxonomy" id="906938"/>
    <lineage>
        <taxon>Eukaryota</taxon>
        <taxon>Viridiplantae</taxon>
        <taxon>Streptophyta</taxon>
        <taxon>Embryophyta</taxon>
        <taxon>Tracheophyta</taxon>
        <taxon>Spermatophyta</taxon>
        <taxon>Magnoliopsida</taxon>
        <taxon>Liliopsida</taxon>
        <taxon>Poales</taxon>
        <taxon>Cyperaceae</taxon>
        <taxon>Cyperoideae</taxon>
        <taxon>Rhynchosporeae</taxon>
        <taxon>Rhynchospora</taxon>
    </lineage>
</organism>
<proteinExistence type="predicted"/>
<dbReference type="CDD" id="cd14702">
    <property type="entry name" value="bZIP_plant_GBF1"/>
    <property type="match status" value="1"/>
</dbReference>
<dbReference type="AlphaFoldDB" id="A0AAV8BNE5"/>
<evidence type="ECO:0000256" key="1">
    <source>
        <dbReference type="ARBA" id="ARBA00004123"/>
    </source>
</evidence>
<evidence type="ECO:0000256" key="6">
    <source>
        <dbReference type="SAM" id="MobiDB-lite"/>
    </source>
</evidence>
<gene>
    <name evidence="8" type="ORF">LUZ62_013444</name>
    <name evidence="9" type="ORF">LUZ62_080568</name>
</gene>
<feature type="region of interest" description="Disordered" evidence="6">
    <location>
        <begin position="419"/>
        <end position="440"/>
    </location>
</feature>